<dbReference type="PANTHER" id="PTHR43493:SF5">
    <property type="entry name" value="DNA GYRASE SUBUNIT A, CHLOROPLASTIC_MITOCHONDRIAL"/>
    <property type="match status" value="1"/>
</dbReference>
<dbReference type="Pfam" id="PF03989">
    <property type="entry name" value="DNA_gyraseA_C"/>
    <property type="match status" value="6"/>
</dbReference>
<dbReference type="GO" id="GO:0006265">
    <property type="term" value="P:DNA topological change"/>
    <property type="evidence" value="ECO:0007669"/>
    <property type="project" value="UniProtKB-UniRule"/>
</dbReference>
<dbReference type="PANTHER" id="PTHR43493">
    <property type="entry name" value="DNA GYRASE/TOPOISOMERASE SUBUNIT A"/>
    <property type="match status" value="1"/>
</dbReference>
<dbReference type="SUPFAM" id="SSF56719">
    <property type="entry name" value="Type II DNA topoisomerase"/>
    <property type="match status" value="1"/>
</dbReference>
<keyword evidence="9" id="KW-0963">Cytoplasm</keyword>
<dbReference type="EC" id="5.6.2.2" evidence="9"/>
<dbReference type="NCBIfam" id="NF004044">
    <property type="entry name" value="PRK05561.1"/>
    <property type="match status" value="1"/>
</dbReference>
<proteinExistence type="inferred from homology"/>
<dbReference type="GO" id="GO:0005737">
    <property type="term" value="C:cytoplasm"/>
    <property type="evidence" value="ECO:0007669"/>
    <property type="project" value="UniProtKB-SubCell"/>
</dbReference>
<accession>A0A1X9SLL5</accession>
<dbReference type="InterPro" id="IPR006691">
    <property type="entry name" value="GyrA/parC_rep"/>
</dbReference>
<dbReference type="GO" id="GO:0009330">
    <property type="term" value="C:DNA topoisomerase type II (double strand cut, ATP-hydrolyzing) complex"/>
    <property type="evidence" value="ECO:0007669"/>
    <property type="project" value="TreeGrafter"/>
</dbReference>
<gene>
    <name evidence="9 13" type="primary">gyrA</name>
    <name evidence="13" type="ORF">CLAN_0359</name>
</gene>
<dbReference type="InterPro" id="IPR013758">
    <property type="entry name" value="Topo_IIA_A/C_ab"/>
</dbReference>
<dbReference type="Proteomes" id="UP000202031">
    <property type="component" value="Chromosome"/>
</dbReference>
<evidence type="ECO:0000313" key="14">
    <source>
        <dbReference type="Proteomes" id="UP000202031"/>
    </source>
</evidence>
<protein>
    <recommendedName>
        <fullName evidence="9">DNA gyrase subunit A</fullName>
        <ecNumber evidence="9">5.6.2.2</ecNumber>
    </recommendedName>
</protein>
<reference evidence="14" key="2">
    <citation type="journal article" date="2017" name="Genome Biol. Evol.">
        <title>Comparative genomic analysis identifies a Campylobacter clade deficient in selenium metabolism.</title>
        <authorList>
            <person name="Miller W.G."/>
            <person name="Yee E."/>
            <person name="Lopes B.S."/>
            <person name="Chapman M.H."/>
            <person name="Huynh S."/>
            <person name="Bono J.L."/>
            <person name="Parker C.T."/>
            <person name="Strachan N.J.C."/>
            <person name="Forbes K.J."/>
        </authorList>
    </citation>
    <scope>NUCLEOTIDE SEQUENCE [LARGE SCALE GENOMIC DNA]</scope>
    <source>
        <strain evidence="14">NCTC 13004</strain>
    </source>
</reference>
<name>A0A1X9SLL5_9BACT</name>
<dbReference type="GeneID" id="46920833"/>
<dbReference type="GO" id="GO:0006261">
    <property type="term" value="P:DNA-templated DNA replication"/>
    <property type="evidence" value="ECO:0007669"/>
    <property type="project" value="UniProtKB-UniRule"/>
</dbReference>
<comment type="subcellular location">
    <subcellularLocation>
        <location evidence="9">Cytoplasm</location>
    </subcellularLocation>
</comment>
<comment type="subunit">
    <text evidence="9">Heterotetramer, composed of two GyrA and two GyrB chains. In the heterotetramer, GyrA contains the active site tyrosine that forms a transient covalent intermediate with DNA, while GyrB binds cofactors and catalyzes ATP hydrolysis.</text>
</comment>
<dbReference type="PROSITE" id="PS52040">
    <property type="entry name" value="TOPO_IIA"/>
    <property type="match status" value="1"/>
</dbReference>
<dbReference type="Gene3D" id="3.30.1360.40">
    <property type="match status" value="1"/>
</dbReference>
<dbReference type="NCBIfam" id="TIGR01063">
    <property type="entry name" value="gyrA"/>
    <property type="match status" value="1"/>
</dbReference>
<feature type="domain" description="Topo IIA-type catalytic" evidence="12">
    <location>
        <begin position="38"/>
        <end position="501"/>
    </location>
</feature>
<keyword evidence="3 9" id="KW-0547">Nucleotide-binding</keyword>
<keyword evidence="4 9" id="KW-0067">ATP-binding</keyword>
<dbReference type="GO" id="GO:0005524">
    <property type="term" value="F:ATP binding"/>
    <property type="evidence" value="ECO:0007669"/>
    <property type="project" value="UniProtKB-UniRule"/>
</dbReference>
<evidence type="ECO:0000256" key="11">
    <source>
        <dbReference type="SAM" id="Coils"/>
    </source>
</evidence>
<evidence type="ECO:0000256" key="1">
    <source>
        <dbReference type="ARBA" id="ARBA00000185"/>
    </source>
</evidence>
<dbReference type="GO" id="GO:0005694">
    <property type="term" value="C:chromosome"/>
    <property type="evidence" value="ECO:0007669"/>
    <property type="project" value="InterPro"/>
</dbReference>
<dbReference type="SMART" id="SM00434">
    <property type="entry name" value="TOP4c"/>
    <property type="match status" value="1"/>
</dbReference>
<evidence type="ECO:0000256" key="5">
    <source>
        <dbReference type="ARBA" id="ARBA00023029"/>
    </source>
</evidence>
<dbReference type="InterPro" id="IPR050220">
    <property type="entry name" value="Type_II_DNA_Topoisomerases"/>
</dbReference>
<dbReference type="GO" id="GO:0034335">
    <property type="term" value="F:DNA negative supercoiling activity"/>
    <property type="evidence" value="ECO:0007669"/>
    <property type="project" value="UniProtKB-ARBA"/>
</dbReference>
<feature type="active site" description="O-(5'-phospho-DNA)-tyrosine intermediate" evidence="9 10">
    <location>
        <position position="126"/>
    </location>
</feature>
<dbReference type="GO" id="GO:0046677">
    <property type="term" value="P:response to antibiotic"/>
    <property type="evidence" value="ECO:0007669"/>
    <property type="project" value="UniProtKB-KW"/>
</dbReference>
<sequence>MEDNIFNSNQDVTAIDVEDSIKASYLDYSMSVIIGRALPDARDGLKPVHRRILYAMNDLGVGSRSPYKKSARIVGDVIGKYHPHGDTAVYDALVRMAQSFSMRVPAVDGQGNFGSVDGDNAAAMRYTEARMTILAEELLKDLDKDTVDFIPNYDDSLSEPDVLPARVPNLLLNGSSGIAVGMATNIPPHSLDELVDGLLVLLENKSATLEDIMTHIKGPDFPTGGIIFGKKGIMEAYRTGRGRIKLRAKTHIEKKPNKDVIVVDELPYQVNKAKLHSDIAELVKEKQIEGISEVRDESDRDGIRLVIELKRDAMSEIVLNNLFKSTQMEVTFGVIMLAINNKEPKIFSLIELLKLFLNHRKTVIIRRTIFDLQKARARAHILEGLKIALDNIDDVIALIKTSADTNIARDGLMAKFGLSELQSNAILDMRLSKLTGLEREKLEAELKEILELIDRLEAILKSEELIENIIKEELLEIKSKFKCPRITEIVDDYDDIDIEDLIPNENMVVTITHRGYIKRVPSKSYEKQKRGGKGKVAVTTYDDDFIESFFTCMSHDTLMFVTDRGQLYWLKVYKIPEGSRTAKGKAVVNLINLQPDEKIKAIIPTTDFSRNKSLAFFTKNGLVKRTNLSEYQNIRSIGVRAINLDENDELVTAVIATSDGYESLNSINDPDIVVENELEESGYDALEEVIDSDIEAISELKESEIENILDSIDELPESSDSKMLFVVTKKGMCIKFPLNKVRQIGRVARGVTAIRFKEDGDEVVGAVVIENDTQEILSVSQKGIGKRTTADEYRLQSRGGKGVICMKLTSKTKDLVGVVMVDESMDLMALTSSGKMIRVDMQTIRKAGRNTSGVIVVNVAGDDVVSIARCPKEDSDNDEFDMLDDDFIAEQIAKIDEVE</sequence>
<dbReference type="FunFam" id="3.30.1360.40:FF:000002">
    <property type="entry name" value="DNA gyrase subunit A"/>
    <property type="match status" value="1"/>
</dbReference>
<evidence type="ECO:0000256" key="9">
    <source>
        <dbReference type="HAMAP-Rule" id="MF_01897"/>
    </source>
</evidence>
<dbReference type="SUPFAM" id="SSF101904">
    <property type="entry name" value="GyrA/ParC C-terminal domain-like"/>
    <property type="match status" value="2"/>
</dbReference>
<keyword evidence="6 9" id="KW-0238">DNA-binding</keyword>
<keyword evidence="5 9" id="KW-0799">Topoisomerase</keyword>
<organism evidence="13 14">
    <name type="scientific">Campylobacter lanienae NCTC 13004</name>
    <dbReference type="NCBI Taxonomy" id="1031753"/>
    <lineage>
        <taxon>Bacteria</taxon>
        <taxon>Pseudomonadati</taxon>
        <taxon>Campylobacterota</taxon>
        <taxon>Epsilonproteobacteria</taxon>
        <taxon>Campylobacterales</taxon>
        <taxon>Campylobacteraceae</taxon>
        <taxon>Campylobacter</taxon>
    </lineage>
</organism>
<dbReference type="KEGG" id="clx:CLAN_0359"/>
<evidence type="ECO:0000256" key="3">
    <source>
        <dbReference type="ARBA" id="ARBA00022741"/>
    </source>
</evidence>
<dbReference type="NCBIfam" id="NF004043">
    <property type="entry name" value="PRK05560.1"/>
    <property type="match status" value="1"/>
</dbReference>
<dbReference type="FunFam" id="3.90.199.10:FF:000001">
    <property type="entry name" value="DNA gyrase subunit A"/>
    <property type="match status" value="1"/>
</dbReference>
<dbReference type="Gene3D" id="2.120.10.90">
    <property type="entry name" value="DNA gyrase/topoisomerase IV, subunit A, C-terminal"/>
    <property type="match status" value="2"/>
</dbReference>
<evidence type="ECO:0000256" key="2">
    <source>
        <dbReference type="ARBA" id="ARBA00008263"/>
    </source>
</evidence>
<dbReference type="CDD" id="cd00187">
    <property type="entry name" value="TOP4c"/>
    <property type="match status" value="1"/>
</dbReference>
<feature type="short sequence motif" description="GyrA-box" evidence="9">
    <location>
        <begin position="528"/>
        <end position="534"/>
    </location>
</feature>
<keyword evidence="7 9" id="KW-0413">Isomerase</keyword>
<comment type="miscellaneous">
    <text evidence="9">Few gyrases are as efficient as E.coli at forming negative supercoils. Not all organisms have 2 type II topoisomerases; in organisms with a single type II topoisomerase this enzyme also has to decatenate newly replicated chromosomes.</text>
</comment>
<comment type="catalytic activity">
    <reaction evidence="1 9 10">
        <text>ATP-dependent breakage, passage and rejoining of double-stranded DNA.</text>
        <dbReference type="EC" id="5.6.2.2"/>
    </reaction>
</comment>
<feature type="coiled-coil region" evidence="11">
    <location>
        <begin position="439"/>
        <end position="466"/>
    </location>
</feature>
<evidence type="ECO:0000256" key="6">
    <source>
        <dbReference type="ARBA" id="ARBA00023125"/>
    </source>
</evidence>
<dbReference type="InterPro" id="IPR005743">
    <property type="entry name" value="GyrA"/>
</dbReference>
<evidence type="ECO:0000313" key="13">
    <source>
        <dbReference type="EMBL" id="ARQ97118.1"/>
    </source>
</evidence>
<evidence type="ECO:0000256" key="7">
    <source>
        <dbReference type="ARBA" id="ARBA00023235"/>
    </source>
</evidence>
<evidence type="ECO:0000256" key="10">
    <source>
        <dbReference type="PROSITE-ProRule" id="PRU01384"/>
    </source>
</evidence>
<keyword evidence="11" id="KW-0175">Coiled coil</keyword>
<comment type="function">
    <text evidence="9">A type II topoisomerase that negatively supercoils closed circular double-stranded (ds) DNA in an ATP-dependent manner to modulate DNA topology and maintain chromosomes in an underwound state. Negative supercoiling favors strand separation, and DNA replication, transcription, recombination and repair, all of which involve strand separation. Also able to catalyze the interconversion of other topological isomers of dsDNA rings, including catenanes and knotted rings. Type II topoisomerases break and join 2 DNA strands simultaneously in an ATP-dependent manner.</text>
</comment>
<evidence type="ECO:0000259" key="12">
    <source>
        <dbReference type="PROSITE" id="PS52040"/>
    </source>
</evidence>
<dbReference type="InterPro" id="IPR013760">
    <property type="entry name" value="Topo_IIA-like_dom_sf"/>
</dbReference>
<evidence type="ECO:0000256" key="8">
    <source>
        <dbReference type="ARBA" id="ARBA00023251"/>
    </source>
</evidence>
<dbReference type="HAMAP" id="MF_01897">
    <property type="entry name" value="GyrA"/>
    <property type="match status" value="1"/>
</dbReference>
<keyword evidence="8" id="KW-0046">Antibiotic resistance</keyword>
<dbReference type="Gene3D" id="1.10.268.10">
    <property type="entry name" value="Topoisomerase, domain 3"/>
    <property type="match status" value="1"/>
</dbReference>
<dbReference type="GO" id="GO:0003677">
    <property type="term" value="F:DNA binding"/>
    <property type="evidence" value="ECO:0007669"/>
    <property type="project" value="UniProtKB-UniRule"/>
</dbReference>
<dbReference type="AlphaFoldDB" id="A0A1X9SLL5"/>
<dbReference type="RefSeq" id="WP_100590446.1">
    <property type="nucleotide sequence ID" value="NZ_CP015578.1"/>
</dbReference>
<dbReference type="FunFam" id="1.10.268.10:FF:000001">
    <property type="entry name" value="DNA gyrase subunit A"/>
    <property type="match status" value="1"/>
</dbReference>
<dbReference type="EMBL" id="CP015578">
    <property type="protein sequence ID" value="ARQ97118.1"/>
    <property type="molecule type" value="Genomic_DNA"/>
</dbReference>
<dbReference type="InterPro" id="IPR002205">
    <property type="entry name" value="Topo_IIA_dom_A"/>
</dbReference>
<comment type="similarity">
    <text evidence="2 9">Belongs to the type II topoisomerase GyrA/ParC subunit family.</text>
</comment>
<dbReference type="Gene3D" id="3.90.199.10">
    <property type="entry name" value="Topoisomerase II, domain 5"/>
    <property type="match status" value="1"/>
</dbReference>
<dbReference type="InterPro" id="IPR013757">
    <property type="entry name" value="Topo_IIA_A_a_sf"/>
</dbReference>
<evidence type="ECO:0000256" key="4">
    <source>
        <dbReference type="ARBA" id="ARBA00022840"/>
    </source>
</evidence>
<dbReference type="InterPro" id="IPR035516">
    <property type="entry name" value="Gyrase/topoIV_suA_C"/>
</dbReference>
<reference evidence="14" key="1">
    <citation type="journal article" date="2017" name="Genome Biol. Evol.">
        <title>Comparative Genomic Analysis Identifies a Campylobacter Clade Deficient in Selenium Metabolism.</title>
        <authorList>
            <person name="Miller W.G."/>
            <person name="Yee E."/>
            <person name="Lopes B.S."/>
            <person name="Chapman M.H."/>
            <person name="Huynh S."/>
            <person name="Bono J.L."/>
            <person name="Parker C.T."/>
            <person name="Strachan N.J.C."/>
            <person name="Forbes K.J."/>
        </authorList>
    </citation>
    <scope>NUCLEOTIDE SEQUENCE [LARGE SCALE GENOMIC DNA]</scope>
    <source>
        <strain evidence="14">NCTC 13004</strain>
    </source>
</reference>
<dbReference type="Pfam" id="PF00521">
    <property type="entry name" value="DNA_topoisoIV"/>
    <property type="match status" value="1"/>
</dbReference>